<sequence>MSSNQIRTRDMNVGVNKWNRAAVVAARNTDIEVAVGNPRNTTVRVHVNKNYPSRYNHAVNQCNRFRKNSQVSKRNMRGGDLFLRTKLAIFLILVAIIFAGLSVHWKYFIPIPLTISIVYMILSILNLHIGRTNGTLFTPEMISVSKGALTLTNEFYKIPVHGHIQNQFLLGLVQNNSALIAQLRSEYHTSIEVELMLYTPTYYNYTKYIAKALGYFFLFLIIFVVALFCAVTTLHFPSDPS</sequence>
<proteinExistence type="predicted"/>
<evidence type="ECO:0000313" key="3">
    <source>
        <dbReference type="Proteomes" id="UP000663845"/>
    </source>
</evidence>
<evidence type="ECO:0000256" key="1">
    <source>
        <dbReference type="SAM" id="Phobius"/>
    </source>
</evidence>
<dbReference type="AlphaFoldDB" id="A0A814DBX9"/>
<protein>
    <submittedName>
        <fullName evidence="2">Uncharacterized protein</fullName>
    </submittedName>
</protein>
<organism evidence="2 3">
    <name type="scientific">Adineta steineri</name>
    <dbReference type="NCBI Taxonomy" id="433720"/>
    <lineage>
        <taxon>Eukaryota</taxon>
        <taxon>Metazoa</taxon>
        <taxon>Spiralia</taxon>
        <taxon>Gnathifera</taxon>
        <taxon>Rotifera</taxon>
        <taxon>Eurotatoria</taxon>
        <taxon>Bdelloidea</taxon>
        <taxon>Adinetida</taxon>
        <taxon>Adinetidae</taxon>
        <taxon>Adineta</taxon>
    </lineage>
</organism>
<feature type="transmembrane region" description="Helical" evidence="1">
    <location>
        <begin position="212"/>
        <end position="236"/>
    </location>
</feature>
<comment type="caution">
    <text evidence="2">The sequence shown here is derived from an EMBL/GenBank/DDBJ whole genome shotgun (WGS) entry which is preliminary data.</text>
</comment>
<accession>A0A814DBX9</accession>
<name>A0A814DBX9_9BILA</name>
<gene>
    <name evidence="2" type="ORF">JYZ213_LOCUS13582</name>
</gene>
<dbReference type="EMBL" id="CAJNOG010000109">
    <property type="protein sequence ID" value="CAF0956235.1"/>
    <property type="molecule type" value="Genomic_DNA"/>
</dbReference>
<feature type="transmembrane region" description="Helical" evidence="1">
    <location>
        <begin position="81"/>
        <end position="101"/>
    </location>
</feature>
<keyword evidence="1" id="KW-1133">Transmembrane helix</keyword>
<dbReference type="Proteomes" id="UP000663845">
    <property type="component" value="Unassembled WGS sequence"/>
</dbReference>
<keyword evidence="1" id="KW-0812">Transmembrane</keyword>
<evidence type="ECO:0000313" key="2">
    <source>
        <dbReference type="EMBL" id="CAF0956235.1"/>
    </source>
</evidence>
<feature type="transmembrane region" description="Helical" evidence="1">
    <location>
        <begin position="107"/>
        <end position="127"/>
    </location>
</feature>
<reference evidence="2" key="1">
    <citation type="submission" date="2021-02" db="EMBL/GenBank/DDBJ databases">
        <authorList>
            <person name="Nowell W R."/>
        </authorList>
    </citation>
    <scope>NUCLEOTIDE SEQUENCE</scope>
</reference>
<keyword evidence="1" id="KW-0472">Membrane</keyword>